<gene>
    <name evidence="2" type="ORF">H9928_11865</name>
</gene>
<feature type="domain" description="DUF4136" evidence="1">
    <location>
        <begin position="32"/>
        <end position="202"/>
    </location>
</feature>
<dbReference type="Pfam" id="PF13590">
    <property type="entry name" value="DUF4136"/>
    <property type="match status" value="1"/>
</dbReference>
<accession>A0A948TPK4</accession>
<dbReference type="EMBL" id="JAHLFJ010000108">
    <property type="protein sequence ID" value="MBU3857213.1"/>
    <property type="molecule type" value="Genomic_DNA"/>
</dbReference>
<comment type="caution">
    <text evidence="2">The sequence shown here is derived from an EMBL/GenBank/DDBJ whole genome shotgun (WGS) entry which is preliminary data.</text>
</comment>
<dbReference type="Proteomes" id="UP000784286">
    <property type="component" value="Unassembled WGS sequence"/>
</dbReference>
<dbReference type="InterPro" id="IPR025411">
    <property type="entry name" value="DUF4136"/>
</dbReference>
<evidence type="ECO:0000259" key="1">
    <source>
        <dbReference type="Pfam" id="PF13590"/>
    </source>
</evidence>
<organism evidence="2 3">
    <name type="scientific">Candidatus Phocaeicola excrementipullorum</name>
    <dbReference type="NCBI Taxonomy" id="2838731"/>
    <lineage>
        <taxon>Bacteria</taxon>
        <taxon>Pseudomonadati</taxon>
        <taxon>Bacteroidota</taxon>
        <taxon>Bacteroidia</taxon>
        <taxon>Bacteroidales</taxon>
        <taxon>Bacteroidaceae</taxon>
        <taxon>Phocaeicola</taxon>
    </lineage>
</organism>
<dbReference type="PROSITE" id="PS51257">
    <property type="entry name" value="PROKAR_LIPOPROTEIN"/>
    <property type="match status" value="1"/>
</dbReference>
<protein>
    <submittedName>
        <fullName evidence="2">DUF4136 domain-containing protein</fullName>
    </submittedName>
</protein>
<sequence>MKKLFFLACAALVMSACEKDPDMGEMDANLAVYTDYDSDTDFSAFKTYFLPDSILEPGSHHASYWKDENAQAIISEVEAQMNSRGYTRITDPEQKDDADVGVQLSYIAQTTHIVTGGYFGGWWDYGFWGPWSGWYYPYPITYSYDTNTLVMEMVDLTASGESENNRLPVVWYANASGFDFGGRYSLKLLEDAVVQSFVQSPYVQSAN</sequence>
<reference evidence="2" key="2">
    <citation type="submission" date="2021-04" db="EMBL/GenBank/DDBJ databases">
        <authorList>
            <person name="Gilroy R."/>
        </authorList>
    </citation>
    <scope>NUCLEOTIDE SEQUENCE</scope>
    <source>
        <strain evidence="2">8470</strain>
    </source>
</reference>
<dbReference type="AlphaFoldDB" id="A0A948TPK4"/>
<proteinExistence type="predicted"/>
<dbReference type="Gene3D" id="3.30.160.670">
    <property type="match status" value="1"/>
</dbReference>
<evidence type="ECO:0000313" key="3">
    <source>
        <dbReference type="Proteomes" id="UP000784286"/>
    </source>
</evidence>
<name>A0A948TPK4_9BACT</name>
<evidence type="ECO:0000313" key="2">
    <source>
        <dbReference type="EMBL" id="MBU3857213.1"/>
    </source>
</evidence>
<reference evidence="2" key="1">
    <citation type="journal article" date="2021" name="PeerJ">
        <title>Extensive microbial diversity within the chicken gut microbiome revealed by metagenomics and culture.</title>
        <authorList>
            <person name="Gilroy R."/>
            <person name="Ravi A."/>
            <person name="Getino M."/>
            <person name="Pursley I."/>
            <person name="Horton D.L."/>
            <person name="Alikhan N.F."/>
            <person name="Baker D."/>
            <person name="Gharbi K."/>
            <person name="Hall N."/>
            <person name="Watson M."/>
            <person name="Adriaenssens E.M."/>
            <person name="Foster-Nyarko E."/>
            <person name="Jarju S."/>
            <person name="Secka A."/>
            <person name="Antonio M."/>
            <person name="Oren A."/>
            <person name="Chaudhuri R.R."/>
            <person name="La Ragione R."/>
            <person name="Hildebrand F."/>
            <person name="Pallen M.J."/>
        </authorList>
    </citation>
    <scope>NUCLEOTIDE SEQUENCE</scope>
    <source>
        <strain evidence="2">8470</strain>
    </source>
</reference>